<protein>
    <submittedName>
        <fullName evidence="14">Ion transporter</fullName>
    </submittedName>
</protein>
<comment type="subcellular location">
    <subcellularLocation>
        <location evidence="1">Membrane</location>
        <topology evidence="1">Multi-pass membrane protein</topology>
    </subcellularLocation>
</comment>
<feature type="transmembrane region" description="Helical" evidence="12">
    <location>
        <begin position="92"/>
        <end position="114"/>
    </location>
</feature>
<dbReference type="InterPro" id="IPR027359">
    <property type="entry name" value="Volt_channel_dom_sf"/>
</dbReference>
<organism evidence="14 15">
    <name type="scientific">Marivirga aurantiaca</name>
    <dbReference type="NCBI Taxonomy" id="2802615"/>
    <lineage>
        <taxon>Bacteria</taxon>
        <taxon>Pseudomonadati</taxon>
        <taxon>Bacteroidota</taxon>
        <taxon>Cytophagia</taxon>
        <taxon>Cytophagales</taxon>
        <taxon>Marivirgaceae</taxon>
        <taxon>Marivirga</taxon>
    </lineage>
</organism>
<dbReference type="InterPro" id="IPR005821">
    <property type="entry name" value="Ion_trans_dom"/>
</dbReference>
<feature type="transmembrane region" description="Helical" evidence="12">
    <location>
        <begin position="156"/>
        <end position="177"/>
    </location>
</feature>
<evidence type="ECO:0000256" key="7">
    <source>
        <dbReference type="ARBA" id="ARBA00022958"/>
    </source>
</evidence>
<evidence type="ECO:0000256" key="10">
    <source>
        <dbReference type="ARBA" id="ARBA00023136"/>
    </source>
</evidence>
<evidence type="ECO:0000256" key="5">
    <source>
        <dbReference type="ARBA" id="ARBA00022826"/>
    </source>
</evidence>
<dbReference type="GO" id="GO:0005249">
    <property type="term" value="F:voltage-gated potassium channel activity"/>
    <property type="evidence" value="ECO:0007669"/>
    <property type="project" value="InterPro"/>
</dbReference>
<dbReference type="InterPro" id="IPR028325">
    <property type="entry name" value="VG_K_chnl"/>
</dbReference>
<evidence type="ECO:0000256" key="11">
    <source>
        <dbReference type="ARBA" id="ARBA00023303"/>
    </source>
</evidence>
<dbReference type="SUPFAM" id="SSF81324">
    <property type="entry name" value="Voltage-gated potassium channels"/>
    <property type="match status" value="1"/>
</dbReference>
<accession>A0A935C8Z2</accession>
<keyword evidence="7" id="KW-0630">Potassium</keyword>
<feature type="domain" description="Ion transport" evidence="13">
    <location>
        <begin position="22"/>
        <end position="241"/>
    </location>
</feature>
<dbReference type="PANTHER" id="PTHR11537">
    <property type="entry name" value="VOLTAGE-GATED POTASSIUM CHANNEL"/>
    <property type="match status" value="1"/>
</dbReference>
<feature type="transmembrane region" description="Helical" evidence="12">
    <location>
        <begin position="189"/>
        <end position="205"/>
    </location>
</feature>
<gene>
    <name evidence="14" type="ORF">JKA74_12035</name>
</gene>
<feature type="transmembrane region" description="Helical" evidence="12">
    <location>
        <begin position="21"/>
        <end position="40"/>
    </location>
</feature>
<evidence type="ECO:0000259" key="13">
    <source>
        <dbReference type="Pfam" id="PF00520"/>
    </source>
</evidence>
<evidence type="ECO:0000256" key="4">
    <source>
        <dbReference type="ARBA" id="ARBA00022692"/>
    </source>
</evidence>
<keyword evidence="9" id="KW-0406">Ion transport</keyword>
<keyword evidence="2" id="KW-0813">Transport</keyword>
<evidence type="ECO:0000256" key="6">
    <source>
        <dbReference type="ARBA" id="ARBA00022882"/>
    </source>
</evidence>
<feature type="transmembrane region" description="Helical" evidence="12">
    <location>
        <begin position="52"/>
        <end position="71"/>
    </location>
</feature>
<evidence type="ECO:0000313" key="14">
    <source>
        <dbReference type="EMBL" id="MBK6265765.1"/>
    </source>
</evidence>
<dbReference type="AlphaFoldDB" id="A0A935C8Z2"/>
<dbReference type="EMBL" id="JAEQBW010000005">
    <property type="protein sequence ID" value="MBK6265765.1"/>
    <property type="molecule type" value="Genomic_DNA"/>
</dbReference>
<dbReference type="Gene3D" id="1.10.287.70">
    <property type="match status" value="1"/>
</dbReference>
<feature type="transmembrane region" description="Helical" evidence="12">
    <location>
        <begin position="217"/>
        <end position="241"/>
    </location>
</feature>
<keyword evidence="4 12" id="KW-0812">Transmembrane</keyword>
<evidence type="ECO:0000256" key="2">
    <source>
        <dbReference type="ARBA" id="ARBA00022448"/>
    </source>
</evidence>
<sequence length="266" mass="30329">MIKTKIYRAVEKGSHGRRMNVVFDYIIMSLILLSVISIILESVPEINSKFGYQLRIFNIFSIVVFSIEYLMRLYVSDLTHPSTTRFKSYLKFMFSLQGLIDLMALIPFYLPMLIKIDLRFLRVLRLTRFLRVLKVNRYNNSLNLIGAVIKEKKPELLVTGFVTFLVLLFASFIMYYVEGEKQPEAFPNILATFWWAIATLTTVGYGDVYPVTGWGKFISGIIAILGIGIVALPTGLISAGFMDKIGKTKQSNECPHCGKDIENRIP</sequence>
<keyword evidence="8 12" id="KW-1133">Transmembrane helix</keyword>
<evidence type="ECO:0000256" key="9">
    <source>
        <dbReference type="ARBA" id="ARBA00023065"/>
    </source>
</evidence>
<dbReference type="Pfam" id="PF00520">
    <property type="entry name" value="Ion_trans"/>
    <property type="match status" value="1"/>
</dbReference>
<dbReference type="GO" id="GO:0001508">
    <property type="term" value="P:action potential"/>
    <property type="evidence" value="ECO:0007669"/>
    <property type="project" value="TreeGrafter"/>
</dbReference>
<evidence type="ECO:0000256" key="1">
    <source>
        <dbReference type="ARBA" id="ARBA00004141"/>
    </source>
</evidence>
<dbReference type="PRINTS" id="PR00169">
    <property type="entry name" value="KCHANNEL"/>
</dbReference>
<dbReference type="GO" id="GO:0008076">
    <property type="term" value="C:voltage-gated potassium channel complex"/>
    <property type="evidence" value="ECO:0007669"/>
    <property type="project" value="InterPro"/>
</dbReference>
<keyword evidence="15" id="KW-1185">Reference proteome</keyword>
<reference evidence="14" key="1">
    <citation type="submission" date="2021-01" db="EMBL/GenBank/DDBJ databases">
        <title>Marivirga aurantiaca sp. nov., isolated from intertidal surface sediments.</title>
        <authorList>
            <person name="Zhang M."/>
        </authorList>
    </citation>
    <scope>NUCLEOTIDE SEQUENCE</scope>
    <source>
        <strain evidence="14">S37H4</strain>
    </source>
</reference>
<evidence type="ECO:0000256" key="8">
    <source>
        <dbReference type="ARBA" id="ARBA00022989"/>
    </source>
</evidence>
<keyword evidence="11" id="KW-0407">Ion channel</keyword>
<dbReference type="Gene3D" id="1.20.120.350">
    <property type="entry name" value="Voltage-gated potassium channels. Chain C"/>
    <property type="match status" value="1"/>
</dbReference>
<dbReference type="RefSeq" id="WP_201431445.1">
    <property type="nucleotide sequence ID" value="NZ_JAEQBW010000005.1"/>
</dbReference>
<keyword evidence="6" id="KW-0851">Voltage-gated channel</keyword>
<evidence type="ECO:0000256" key="3">
    <source>
        <dbReference type="ARBA" id="ARBA00022538"/>
    </source>
</evidence>
<name>A0A935C8Z2_9BACT</name>
<keyword evidence="10 12" id="KW-0472">Membrane</keyword>
<comment type="caution">
    <text evidence="14">The sequence shown here is derived from an EMBL/GenBank/DDBJ whole genome shotgun (WGS) entry which is preliminary data.</text>
</comment>
<keyword evidence="3" id="KW-0633">Potassium transport</keyword>
<proteinExistence type="predicted"/>
<evidence type="ECO:0000313" key="15">
    <source>
        <dbReference type="Proteomes" id="UP000611723"/>
    </source>
</evidence>
<dbReference type="PANTHER" id="PTHR11537:SF254">
    <property type="entry name" value="POTASSIUM VOLTAGE-GATED CHANNEL PROTEIN SHAB"/>
    <property type="match status" value="1"/>
</dbReference>
<keyword evidence="5" id="KW-0631">Potassium channel</keyword>
<dbReference type="Proteomes" id="UP000611723">
    <property type="component" value="Unassembled WGS sequence"/>
</dbReference>
<evidence type="ECO:0000256" key="12">
    <source>
        <dbReference type="SAM" id="Phobius"/>
    </source>
</evidence>